<sequence>MSFSPYKGSRDFISVSMPWKADKDDHNSKSRRHTSIYRKWRALSSFQRSLLILFCVLGCVTIVIWRKGLISHGYSSNGWDSAMDHKEHMLSNEHLLKFNRVNKQDIIDSRLKELEELRKQHGFVKKGPPKLKDRIQSKPTIAKISHDGKNVERKVNDNDHKSKVEKEERTAEEIYGDTVVNVEDRPGENGGDTAGDGEVKPQPQADQSVALNINGVNILPLEKQNDRQKEVVEAFRYAWDGYKTYAWGHDELRPVSKSYGEWFGVGLTIIDSLDTMLLMNLREEFQQARDWVANSLTFEKNVDVNLFETTIRVLGGLLSAYHLSKDDLFLKKAIDLGERLLPAFDSRSNIPYSDVNLLTHGAHAPRWGPDSSVSEVSTIQLEFRDLTYTTGDSKYKEAVDTVTSHLHSLPKRAGLVPIFVNADTGQFRSGSTITLGARGDSYYEYLLKQWLQSGKRVDWLRDDFVEAMDGVMSLLKRESHPNKLVYIGELLHGQTFSPKMDHLVCFLPGTLMLAVHNGLDAKYEQFAKDLLETCVQMYQKMPTGLSAELVYFNEGPSSHDDITVRPLDAHCLLRPETVESLFIVYRLTGDKKYQDYGWNIFQAIEKHAKVPTGGYSSLNNVKDTRLGFRDKMESFFLGETLKYLFLLFSEVDMVPLDKFVFNTEAHILPIRKF</sequence>
<feature type="region of interest" description="Disordered" evidence="11">
    <location>
        <begin position="181"/>
        <end position="204"/>
    </location>
</feature>
<comment type="catalytic activity">
    <reaction evidence="9">
        <text>N(4)-(alpha-D-Man-(1-&gt;2)-alpha-D-Man-(1-&gt;2)-alpha-D-Man-(1-&gt;3)-[alpha-D-Man-(1-&gt;2)-alpha-D-Man-(1-&gt;3)-[alpha-D-Man-(1-&gt;2)-alpha-D-Man-(1-&gt;6)]-alpha-D-Man-(1-&gt;6)]-beta-D-Man-(1-&gt;4)-beta-D-GlcNAc-(1-&gt;4)-beta-D-GlcNAc)-L-asparaginyl-[protein] (N-glucan mannose isomer 9A1,2,3B1,2,3) + 4 H2O = N(4)-(alpha-D-Man-(1-&gt;3)-[alpha-D-Man-(1-&gt;3)-[alpha-D-Man-(1-&gt;6)]-alpha-D-Man-(1-&gt;6)]-beta-D-Man-(1-&gt;4)-beta-D-GlcNAc-(1-&gt;4)-beta-D-GlcNAc)-L-asparaginyl-[protein] (N-glucan mannose isomer 5A1,2) + 4 beta-D-mannose</text>
        <dbReference type="Rhea" id="RHEA:56008"/>
        <dbReference type="Rhea" id="RHEA-COMP:14356"/>
        <dbReference type="Rhea" id="RHEA-COMP:14367"/>
        <dbReference type="ChEBI" id="CHEBI:15377"/>
        <dbReference type="ChEBI" id="CHEBI:28563"/>
        <dbReference type="ChEBI" id="CHEBI:59087"/>
        <dbReference type="ChEBI" id="CHEBI:139493"/>
        <dbReference type="EC" id="3.2.1.113"/>
    </reaction>
</comment>
<dbReference type="SUPFAM" id="SSF48225">
    <property type="entry name" value="Seven-hairpin glycosidases"/>
    <property type="match status" value="1"/>
</dbReference>
<gene>
    <name evidence="13" type="ORF">PLOB_00001559</name>
</gene>
<proteinExistence type="inferred from homology"/>
<keyword evidence="12" id="KW-0472">Membrane</keyword>
<evidence type="ECO:0000313" key="13">
    <source>
        <dbReference type="EMBL" id="CAH3155461.1"/>
    </source>
</evidence>
<dbReference type="PRINTS" id="PR00747">
    <property type="entry name" value="GLYHDRLASE47"/>
</dbReference>
<keyword evidence="7" id="KW-1015">Disulfide bond</keyword>
<keyword evidence="5 10" id="KW-0378">Hydrolase</keyword>
<evidence type="ECO:0000256" key="12">
    <source>
        <dbReference type="SAM" id="Phobius"/>
    </source>
</evidence>
<keyword evidence="4" id="KW-0479">Metal-binding</keyword>
<keyword evidence="12" id="KW-1133">Transmembrane helix</keyword>
<evidence type="ECO:0000256" key="9">
    <source>
        <dbReference type="ARBA" id="ARBA00048605"/>
    </source>
</evidence>
<keyword evidence="6" id="KW-0106">Calcium</keyword>
<dbReference type="InterPro" id="IPR012341">
    <property type="entry name" value="6hp_glycosidase-like_sf"/>
</dbReference>
<comment type="cofactor">
    <cofactor evidence="1">
        <name>Ca(2+)</name>
        <dbReference type="ChEBI" id="CHEBI:29108"/>
    </cofactor>
</comment>
<dbReference type="EMBL" id="CALNXK010000101">
    <property type="protein sequence ID" value="CAH3155461.1"/>
    <property type="molecule type" value="Genomic_DNA"/>
</dbReference>
<keyword evidence="12" id="KW-0812">Transmembrane</keyword>
<feature type="transmembrane region" description="Helical" evidence="12">
    <location>
        <begin position="46"/>
        <end position="65"/>
    </location>
</feature>
<dbReference type="InterPro" id="IPR001382">
    <property type="entry name" value="Glyco_hydro_47"/>
</dbReference>
<dbReference type="Proteomes" id="UP001159405">
    <property type="component" value="Unassembled WGS sequence"/>
</dbReference>
<evidence type="ECO:0000256" key="8">
    <source>
        <dbReference type="ARBA" id="ARBA00047669"/>
    </source>
</evidence>
<dbReference type="InterPro" id="IPR050749">
    <property type="entry name" value="Glycosyl_Hydrolase_47"/>
</dbReference>
<comment type="catalytic activity">
    <reaction evidence="8">
        <text>N(4)-(alpha-D-Man-(1-&gt;2)-alpha-D-Man-(1-&gt;2)-alpha-D-Man-(1-&gt;3)-[alpha-D-Man-(1-&gt;3)-[alpha-D-Man-(1-&gt;2)-alpha-D-Man-(1-&gt;6)]-alpha-D-Man-(1-&gt;6)]-beta-D-Man-(1-&gt;4)-beta-D-GlcNAc-(1-&gt;4)-beta-D-GlcNAc)-L-asparaginyl-[protein] (N-glucan mannose isomer 8A1,2,3B1,3) + 3 H2O = N(4)-(alpha-D-Man-(1-&gt;3)-[alpha-D-Man-(1-&gt;3)-[alpha-D-Man-(1-&gt;6)]-alpha-D-Man-(1-&gt;6)]-beta-D-Man-(1-&gt;4)-beta-D-GlcNAc-(1-&gt;4)-beta-D-GlcNAc)-L-asparaginyl-[protein] (N-glucan mannose isomer 5A1,2) + 3 beta-D-mannose</text>
        <dbReference type="Rhea" id="RHEA:56028"/>
        <dbReference type="Rhea" id="RHEA-COMP:14358"/>
        <dbReference type="Rhea" id="RHEA-COMP:14367"/>
        <dbReference type="ChEBI" id="CHEBI:15377"/>
        <dbReference type="ChEBI" id="CHEBI:28563"/>
        <dbReference type="ChEBI" id="CHEBI:59087"/>
        <dbReference type="ChEBI" id="CHEBI:60628"/>
        <dbReference type="EC" id="3.2.1.113"/>
    </reaction>
</comment>
<comment type="caution">
    <text evidence="13">The sequence shown here is derived from an EMBL/GenBank/DDBJ whole genome shotgun (WGS) entry which is preliminary data.</text>
</comment>
<dbReference type="Gene3D" id="1.50.10.10">
    <property type="match status" value="1"/>
</dbReference>
<accession>A0ABN8Q1U3</accession>
<dbReference type="Pfam" id="PF01532">
    <property type="entry name" value="Glyco_hydro_47"/>
    <property type="match status" value="1"/>
</dbReference>
<evidence type="ECO:0000256" key="4">
    <source>
        <dbReference type="ARBA" id="ARBA00022723"/>
    </source>
</evidence>
<comment type="pathway">
    <text evidence="2">Protein modification; protein glycosylation.</text>
</comment>
<protein>
    <recommendedName>
        <fullName evidence="10">alpha-1,2-Mannosidase</fullName>
        <ecNumber evidence="10">3.2.1.-</ecNumber>
    </recommendedName>
</protein>
<comment type="similarity">
    <text evidence="3 10">Belongs to the glycosyl hydrolase 47 family.</text>
</comment>
<dbReference type="PANTHER" id="PTHR11742">
    <property type="entry name" value="MANNOSYL-OLIGOSACCHARIDE ALPHA-1,2-MANNOSIDASE-RELATED"/>
    <property type="match status" value="1"/>
</dbReference>
<evidence type="ECO:0000256" key="6">
    <source>
        <dbReference type="ARBA" id="ARBA00022837"/>
    </source>
</evidence>
<evidence type="ECO:0000256" key="11">
    <source>
        <dbReference type="SAM" id="MobiDB-lite"/>
    </source>
</evidence>
<evidence type="ECO:0000256" key="1">
    <source>
        <dbReference type="ARBA" id="ARBA00001913"/>
    </source>
</evidence>
<keyword evidence="14" id="KW-1185">Reference proteome</keyword>
<dbReference type="EC" id="3.2.1.-" evidence="10"/>
<keyword evidence="10" id="KW-0326">Glycosidase</keyword>
<organism evidence="13 14">
    <name type="scientific">Porites lobata</name>
    <dbReference type="NCBI Taxonomy" id="104759"/>
    <lineage>
        <taxon>Eukaryota</taxon>
        <taxon>Metazoa</taxon>
        <taxon>Cnidaria</taxon>
        <taxon>Anthozoa</taxon>
        <taxon>Hexacorallia</taxon>
        <taxon>Scleractinia</taxon>
        <taxon>Fungiina</taxon>
        <taxon>Poritidae</taxon>
        <taxon>Porites</taxon>
    </lineage>
</organism>
<dbReference type="PANTHER" id="PTHR11742:SF55">
    <property type="entry name" value="ENDOPLASMIC RETICULUM MANNOSYL-OLIGOSACCHARIDE 1,2-ALPHA-MANNOSIDASE"/>
    <property type="match status" value="1"/>
</dbReference>
<evidence type="ECO:0000256" key="7">
    <source>
        <dbReference type="ARBA" id="ARBA00023157"/>
    </source>
</evidence>
<dbReference type="InterPro" id="IPR036026">
    <property type="entry name" value="Seven-hairpin_glycosidases"/>
</dbReference>
<evidence type="ECO:0000256" key="3">
    <source>
        <dbReference type="ARBA" id="ARBA00007658"/>
    </source>
</evidence>
<evidence type="ECO:0000256" key="10">
    <source>
        <dbReference type="RuleBase" id="RU361193"/>
    </source>
</evidence>
<evidence type="ECO:0000256" key="5">
    <source>
        <dbReference type="ARBA" id="ARBA00022801"/>
    </source>
</evidence>
<name>A0ABN8Q1U3_9CNID</name>
<reference evidence="13 14" key="1">
    <citation type="submission" date="2022-05" db="EMBL/GenBank/DDBJ databases">
        <authorList>
            <consortium name="Genoscope - CEA"/>
            <person name="William W."/>
        </authorList>
    </citation>
    <scope>NUCLEOTIDE SEQUENCE [LARGE SCALE GENOMIC DNA]</scope>
</reference>
<evidence type="ECO:0000256" key="2">
    <source>
        <dbReference type="ARBA" id="ARBA00004922"/>
    </source>
</evidence>
<evidence type="ECO:0000313" key="14">
    <source>
        <dbReference type="Proteomes" id="UP001159405"/>
    </source>
</evidence>